<keyword evidence="3" id="KW-1185">Reference proteome</keyword>
<evidence type="ECO:0000256" key="1">
    <source>
        <dbReference type="SAM" id="MobiDB-lite"/>
    </source>
</evidence>
<dbReference type="Proteomes" id="UP000283458">
    <property type="component" value="Unassembled WGS sequence"/>
</dbReference>
<sequence length="65" mass="6695">MKDNPTPGRGGCYALDEATNQVVDASAPTAAPDSTAETANDGATTAEPTIASTPEPARRRRPQEP</sequence>
<gene>
    <name evidence="2" type="ORF">D3877_10375</name>
</gene>
<accession>A0A418W4B5</accession>
<feature type="compositionally biased region" description="Polar residues" evidence="1">
    <location>
        <begin position="37"/>
        <end position="52"/>
    </location>
</feature>
<name>A0A418W4B5_9PROT</name>
<evidence type="ECO:0000313" key="2">
    <source>
        <dbReference type="EMBL" id="RJF84873.1"/>
    </source>
</evidence>
<proteinExistence type="predicted"/>
<comment type="caution">
    <text evidence="2">The sequence shown here is derived from an EMBL/GenBank/DDBJ whole genome shotgun (WGS) entry which is preliminary data.</text>
</comment>
<evidence type="ECO:0000313" key="3">
    <source>
        <dbReference type="Proteomes" id="UP000283458"/>
    </source>
</evidence>
<dbReference type="EMBL" id="QYUL01000001">
    <property type="protein sequence ID" value="RJF84873.1"/>
    <property type="molecule type" value="Genomic_DNA"/>
</dbReference>
<feature type="compositionally biased region" description="Low complexity" evidence="1">
    <location>
        <begin position="24"/>
        <end position="36"/>
    </location>
</feature>
<reference evidence="2 3" key="1">
    <citation type="submission" date="2018-09" db="EMBL/GenBank/DDBJ databases">
        <authorList>
            <person name="Zhu H."/>
        </authorList>
    </citation>
    <scope>NUCLEOTIDE SEQUENCE [LARGE SCALE GENOMIC DNA]</scope>
    <source>
        <strain evidence="2 3">K2W22B-5</strain>
    </source>
</reference>
<organism evidence="2 3">
    <name type="scientific">Azospirillum cavernae</name>
    <dbReference type="NCBI Taxonomy" id="2320860"/>
    <lineage>
        <taxon>Bacteria</taxon>
        <taxon>Pseudomonadati</taxon>
        <taxon>Pseudomonadota</taxon>
        <taxon>Alphaproteobacteria</taxon>
        <taxon>Rhodospirillales</taxon>
        <taxon>Azospirillaceae</taxon>
        <taxon>Azospirillum</taxon>
    </lineage>
</organism>
<dbReference type="AlphaFoldDB" id="A0A418W4B5"/>
<dbReference type="RefSeq" id="WP_119830506.1">
    <property type="nucleotide sequence ID" value="NZ_QYUL01000001.1"/>
</dbReference>
<feature type="region of interest" description="Disordered" evidence="1">
    <location>
        <begin position="24"/>
        <end position="65"/>
    </location>
</feature>
<protein>
    <submittedName>
        <fullName evidence="2">Uncharacterized protein</fullName>
    </submittedName>
</protein>